<gene>
    <name evidence="1" type="ORF">MRATA1EN22A_LOCUS5009</name>
</gene>
<evidence type="ECO:0000313" key="2">
    <source>
        <dbReference type="Proteomes" id="UP001162501"/>
    </source>
</evidence>
<dbReference type="EMBL" id="OX596097">
    <property type="protein sequence ID" value="CAM9614036.1"/>
    <property type="molecule type" value="Genomic_DNA"/>
</dbReference>
<reference evidence="1" key="2">
    <citation type="submission" date="2025-03" db="EMBL/GenBank/DDBJ databases">
        <authorList>
            <consortium name="ELIXIR-Norway"/>
            <consortium name="Elixir Norway"/>
        </authorList>
    </citation>
    <scope>NUCLEOTIDE SEQUENCE</scope>
</reference>
<organism evidence="1 2">
    <name type="scientific">Rangifer tarandus platyrhynchus</name>
    <name type="common">Svalbard reindeer</name>
    <dbReference type="NCBI Taxonomy" id="3082113"/>
    <lineage>
        <taxon>Eukaryota</taxon>
        <taxon>Metazoa</taxon>
        <taxon>Chordata</taxon>
        <taxon>Craniata</taxon>
        <taxon>Vertebrata</taxon>
        <taxon>Euteleostomi</taxon>
        <taxon>Mammalia</taxon>
        <taxon>Eutheria</taxon>
        <taxon>Laurasiatheria</taxon>
        <taxon>Artiodactyla</taxon>
        <taxon>Ruminantia</taxon>
        <taxon>Pecora</taxon>
        <taxon>Cervidae</taxon>
        <taxon>Odocoileinae</taxon>
        <taxon>Rangifer</taxon>
    </lineage>
</organism>
<dbReference type="Proteomes" id="UP001162501">
    <property type="component" value="Chromosome 13"/>
</dbReference>
<reference evidence="1" key="1">
    <citation type="submission" date="2023-05" db="EMBL/GenBank/DDBJ databases">
        <authorList>
            <consortium name="ELIXIR-Norway"/>
        </authorList>
    </citation>
    <scope>NUCLEOTIDE SEQUENCE</scope>
</reference>
<accession>A0AC59YES7</accession>
<name>A0AC59YES7_RANTA</name>
<sequence length="140" mass="15841">MGLEEDKPLPGAEDGMMMNVPEHTTGGPHSREPACLNLLLALRRVCTKEWVEAAQEAEHKPACTRDLSLEFRPGLQSSGRQQWVCSPGSQETLLQPSEAEPASALLWTSHSFYYYYKCYITVHLRHRIIVKNKIKICESD</sequence>
<protein>
    <submittedName>
        <fullName evidence="1">Uncharacterized protein</fullName>
    </submittedName>
</protein>
<evidence type="ECO:0000313" key="1">
    <source>
        <dbReference type="EMBL" id="CAM9614036.1"/>
    </source>
</evidence>
<proteinExistence type="predicted"/>